<accession>A0AAD9RG48</accession>
<evidence type="ECO:0000313" key="2">
    <source>
        <dbReference type="Proteomes" id="UP001258017"/>
    </source>
</evidence>
<reference evidence="1" key="1">
    <citation type="submission" date="2021-08" db="EMBL/GenBank/DDBJ databases">
        <authorList>
            <person name="Misof B."/>
            <person name="Oliver O."/>
            <person name="Podsiadlowski L."/>
            <person name="Donath A."/>
            <person name="Peters R."/>
            <person name="Mayer C."/>
            <person name="Rust J."/>
            <person name="Gunkel S."/>
            <person name="Lesny P."/>
            <person name="Martin S."/>
            <person name="Oeyen J.P."/>
            <person name="Petersen M."/>
            <person name="Panagiotis P."/>
            <person name="Wilbrandt J."/>
            <person name="Tanja T."/>
        </authorList>
    </citation>
    <scope>NUCLEOTIDE SEQUENCE</scope>
    <source>
        <strain evidence="1">GBR_01_08_01A</strain>
        <tissue evidence="1">Thorax + abdomen</tissue>
    </source>
</reference>
<name>A0AAD9RG48_9HYME</name>
<dbReference type="Proteomes" id="UP001258017">
    <property type="component" value="Unassembled WGS sequence"/>
</dbReference>
<dbReference type="AlphaFoldDB" id="A0AAD9RG48"/>
<sequence>MPVSYGNRNVELTNMRLGYMNIKKDVQRIIRSAKKMKVDCIKSDSWCHEPPIDDTVAGAILPVFENLLSSGFVETCLEVETQDSTESFNSTAWQLLP</sequence>
<gene>
    <name evidence="1" type="ORF">KPH14_002832</name>
</gene>
<organism evidence="1 2">
    <name type="scientific">Odynerus spinipes</name>
    <dbReference type="NCBI Taxonomy" id="1348599"/>
    <lineage>
        <taxon>Eukaryota</taxon>
        <taxon>Metazoa</taxon>
        <taxon>Ecdysozoa</taxon>
        <taxon>Arthropoda</taxon>
        <taxon>Hexapoda</taxon>
        <taxon>Insecta</taxon>
        <taxon>Pterygota</taxon>
        <taxon>Neoptera</taxon>
        <taxon>Endopterygota</taxon>
        <taxon>Hymenoptera</taxon>
        <taxon>Apocrita</taxon>
        <taxon>Aculeata</taxon>
        <taxon>Vespoidea</taxon>
        <taxon>Vespidae</taxon>
        <taxon>Eumeninae</taxon>
        <taxon>Odynerus</taxon>
    </lineage>
</organism>
<reference evidence="1" key="2">
    <citation type="journal article" date="2023" name="Commun. Biol.">
        <title>Intrasexual cuticular hydrocarbon dimorphism in a wasp sheds light on hydrocarbon biosynthesis genes in Hymenoptera.</title>
        <authorList>
            <person name="Moris V.C."/>
            <person name="Podsiadlowski L."/>
            <person name="Martin S."/>
            <person name="Oeyen J.P."/>
            <person name="Donath A."/>
            <person name="Petersen M."/>
            <person name="Wilbrandt J."/>
            <person name="Misof B."/>
            <person name="Liedtke D."/>
            <person name="Thamm M."/>
            <person name="Scheiner R."/>
            <person name="Schmitt T."/>
            <person name="Niehuis O."/>
        </authorList>
    </citation>
    <scope>NUCLEOTIDE SEQUENCE</scope>
    <source>
        <strain evidence="1">GBR_01_08_01A</strain>
    </source>
</reference>
<keyword evidence="2" id="KW-1185">Reference proteome</keyword>
<evidence type="ECO:0000313" key="1">
    <source>
        <dbReference type="EMBL" id="KAK2579039.1"/>
    </source>
</evidence>
<dbReference type="EMBL" id="JAIFRP010000119">
    <property type="protein sequence ID" value="KAK2579039.1"/>
    <property type="molecule type" value="Genomic_DNA"/>
</dbReference>
<comment type="caution">
    <text evidence="1">The sequence shown here is derived from an EMBL/GenBank/DDBJ whole genome shotgun (WGS) entry which is preliminary data.</text>
</comment>
<protein>
    <submittedName>
        <fullName evidence="1">Uncharacterized protein</fullName>
    </submittedName>
</protein>
<proteinExistence type="predicted"/>